<dbReference type="Proteomes" id="UP000824106">
    <property type="component" value="Unassembled WGS sequence"/>
</dbReference>
<proteinExistence type="predicted"/>
<reference evidence="1" key="1">
    <citation type="journal article" date="2021" name="PeerJ">
        <title>Extensive microbial diversity within the chicken gut microbiome revealed by metagenomics and culture.</title>
        <authorList>
            <person name="Gilroy R."/>
            <person name="Ravi A."/>
            <person name="Getino M."/>
            <person name="Pursley I."/>
            <person name="Horton D.L."/>
            <person name="Alikhan N.F."/>
            <person name="Baker D."/>
            <person name="Gharbi K."/>
            <person name="Hall N."/>
            <person name="Watson M."/>
            <person name="Adriaenssens E.M."/>
            <person name="Foster-Nyarko E."/>
            <person name="Jarju S."/>
            <person name="Secka A."/>
            <person name="Antonio M."/>
            <person name="Oren A."/>
            <person name="Chaudhuri R.R."/>
            <person name="La Ragione R."/>
            <person name="Hildebrand F."/>
            <person name="Pallen M.J."/>
        </authorList>
    </citation>
    <scope>NUCLEOTIDE SEQUENCE</scope>
    <source>
        <strain evidence="1">CHK169-4300</strain>
    </source>
</reference>
<comment type="caution">
    <text evidence="1">The sequence shown here is derived from an EMBL/GenBank/DDBJ whole genome shotgun (WGS) entry which is preliminary data.</text>
</comment>
<name>A0A9D2JYG1_9LACT</name>
<dbReference type="AlphaFoldDB" id="A0A9D2JYG1"/>
<gene>
    <name evidence="1" type="ORF">H9808_05840</name>
</gene>
<dbReference type="EMBL" id="DXAZ01000087">
    <property type="protein sequence ID" value="HIZ71272.1"/>
    <property type="molecule type" value="Genomic_DNA"/>
</dbReference>
<reference evidence="1" key="2">
    <citation type="submission" date="2021-04" db="EMBL/GenBank/DDBJ databases">
        <authorList>
            <person name="Gilroy R."/>
        </authorList>
    </citation>
    <scope>NUCLEOTIDE SEQUENCE</scope>
    <source>
        <strain evidence="1">CHK169-4300</strain>
    </source>
</reference>
<protein>
    <submittedName>
        <fullName evidence="1">Uncharacterized protein</fullName>
    </submittedName>
</protein>
<evidence type="ECO:0000313" key="1">
    <source>
        <dbReference type="EMBL" id="HIZ71272.1"/>
    </source>
</evidence>
<organism evidence="1 2">
    <name type="scientific">Candidatus Atopostipes pullistercoris</name>
    <dbReference type="NCBI Taxonomy" id="2838467"/>
    <lineage>
        <taxon>Bacteria</taxon>
        <taxon>Bacillati</taxon>
        <taxon>Bacillota</taxon>
        <taxon>Bacilli</taxon>
        <taxon>Lactobacillales</taxon>
        <taxon>Carnobacteriaceae</taxon>
        <taxon>Atopostipes</taxon>
    </lineage>
</organism>
<evidence type="ECO:0000313" key="2">
    <source>
        <dbReference type="Proteomes" id="UP000824106"/>
    </source>
</evidence>
<sequence length="85" mass="10090">MAKIASTINIEEMFWNEIKLYMLQNNITNRNTAIEYMLLERRTLLSEPNNKITTKPKTVVNEVVKEKEENDFIMDAIDNNFDNMF</sequence>
<accession>A0A9D2JYG1</accession>